<dbReference type="Pfam" id="PF00150">
    <property type="entry name" value="Cellulase"/>
    <property type="match status" value="1"/>
</dbReference>
<evidence type="ECO:0000256" key="5">
    <source>
        <dbReference type="SAM" id="MobiDB-lite"/>
    </source>
</evidence>
<dbReference type="GO" id="GO:0000272">
    <property type="term" value="P:polysaccharide catabolic process"/>
    <property type="evidence" value="ECO:0007669"/>
    <property type="project" value="InterPro"/>
</dbReference>
<dbReference type="AlphaFoldDB" id="A0A9D4TKJ8"/>
<evidence type="ECO:0000259" key="6">
    <source>
        <dbReference type="Pfam" id="PF00150"/>
    </source>
</evidence>
<sequence length="562" mass="60096">MRMARKGAQPPSNVPDPSATLLPAWRRRPARQRLLLAAALIVTAIPLNDAAAAQLKPDLLIYESGLTAVVRDSSFKGGRLPDTTSVVGGGRAATFSNKPGSGLQFYFASASGSSITIDATGYAGLSFKLAAASSFSPSDSLVVGVQVQVRAAETVVRAVPLRGLLRNGAGTTAWQHVFVPLAGLAGNFLAATASFVLMNRGTVQGPSLYLQSISLVRLAPPACSGSGPTPSPRPPPAASSQSLFTRGNAIFWPNGTRFSGRGVNVFDTRSCGACRDRQSVAEAKRRIDFAVDNLGASFLRLALEAYAPTETEFTQYCDPDCNIDSKYLADIDALLAHVKARHPGMQVLLSAWQTKAAWGFSSRGWPTAATNALWSKLVEKLGKYPFVWFGVVNEPESNSNGAQDSQVLAAMNSAVSTIRAKEASLRQPDHIIAVQGTREWARSLAFYPAHPITAGGGSSIVYETHPYTSSSNFDRYFFTAARTLPVVIGEFGPVQAMTTADSEELMRRANAAGIPWLAWAFHQRCSYPEGTADMLEDDSSGGCGVNMPLRLSDWGRRVKQFL</sequence>
<dbReference type="GO" id="GO:0004553">
    <property type="term" value="F:hydrolase activity, hydrolyzing O-glycosyl compounds"/>
    <property type="evidence" value="ECO:0007669"/>
    <property type="project" value="InterPro"/>
</dbReference>
<accession>A0A9D4TKJ8</accession>
<evidence type="ECO:0000313" key="8">
    <source>
        <dbReference type="Proteomes" id="UP001055712"/>
    </source>
</evidence>
<keyword evidence="8" id="KW-1185">Reference proteome</keyword>
<protein>
    <recommendedName>
        <fullName evidence="6">Glycoside hydrolase family 5 domain-containing protein</fullName>
    </recommendedName>
</protein>
<dbReference type="InterPro" id="IPR017853">
    <property type="entry name" value="GH"/>
</dbReference>
<evidence type="ECO:0000256" key="3">
    <source>
        <dbReference type="ARBA" id="ARBA00023295"/>
    </source>
</evidence>
<name>A0A9D4TKJ8_CHLVU</name>
<evidence type="ECO:0000313" key="7">
    <source>
        <dbReference type="EMBL" id="KAI3428193.1"/>
    </source>
</evidence>
<comment type="caution">
    <text evidence="7">The sequence shown here is derived from an EMBL/GenBank/DDBJ whole genome shotgun (WGS) entry which is preliminary data.</text>
</comment>
<evidence type="ECO:0000256" key="2">
    <source>
        <dbReference type="ARBA" id="ARBA00022801"/>
    </source>
</evidence>
<dbReference type="InterPro" id="IPR001547">
    <property type="entry name" value="Glyco_hydro_5"/>
</dbReference>
<dbReference type="SUPFAM" id="SSF51445">
    <property type="entry name" value="(Trans)glycosidases"/>
    <property type="match status" value="1"/>
</dbReference>
<proteinExistence type="inferred from homology"/>
<reference evidence="7" key="2">
    <citation type="submission" date="2020-11" db="EMBL/GenBank/DDBJ databases">
        <authorList>
            <person name="Cecchin M."/>
            <person name="Marcolungo L."/>
            <person name="Rossato M."/>
            <person name="Girolomoni L."/>
            <person name="Cosentino E."/>
            <person name="Cuine S."/>
            <person name="Li-Beisson Y."/>
            <person name="Delledonne M."/>
            <person name="Ballottari M."/>
        </authorList>
    </citation>
    <scope>NUCLEOTIDE SEQUENCE</scope>
    <source>
        <strain evidence="7">211/11P</strain>
        <tissue evidence="7">Whole cell</tissue>
    </source>
</reference>
<feature type="region of interest" description="Disordered" evidence="5">
    <location>
        <begin position="1"/>
        <end position="20"/>
    </location>
</feature>
<dbReference type="Proteomes" id="UP001055712">
    <property type="component" value="Unassembled WGS sequence"/>
</dbReference>
<evidence type="ECO:0000256" key="1">
    <source>
        <dbReference type="ARBA" id="ARBA00005641"/>
    </source>
</evidence>
<dbReference type="Gene3D" id="3.20.20.80">
    <property type="entry name" value="Glycosidases"/>
    <property type="match status" value="1"/>
</dbReference>
<dbReference type="EMBL" id="SIDB01000009">
    <property type="protein sequence ID" value="KAI3428193.1"/>
    <property type="molecule type" value="Genomic_DNA"/>
</dbReference>
<gene>
    <name evidence="7" type="ORF">D9Q98_006573</name>
</gene>
<reference evidence="7" key="1">
    <citation type="journal article" date="2019" name="Plant J.">
        <title>Chlorella vulgaris genome assembly and annotation reveals the molecular basis for metabolic acclimation to high light conditions.</title>
        <authorList>
            <person name="Cecchin M."/>
            <person name="Marcolungo L."/>
            <person name="Rossato M."/>
            <person name="Girolomoni L."/>
            <person name="Cosentino E."/>
            <person name="Cuine S."/>
            <person name="Li-Beisson Y."/>
            <person name="Delledonne M."/>
            <person name="Ballottari M."/>
        </authorList>
    </citation>
    <scope>NUCLEOTIDE SEQUENCE</scope>
    <source>
        <strain evidence="7">211/11P</strain>
    </source>
</reference>
<dbReference type="OrthoDB" id="513167at2759"/>
<keyword evidence="2 4" id="KW-0378">Hydrolase</keyword>
<feature type="domain" description="Glycoside hydrolase family 5" evidence="6">
    <location>
        <begin position="283"/>
        <end position="522"/>
    </location>
</feature>
<keyword evidence="3 4" id="KW-0326">Glycosidase</keyword>
<evidence type="ECO:0000256" key="4">
    <source>
        <dbReference type="RuleBase" id="RU361153"/>
    </source>
</evidence>
<comment type="similarity">
    <text evidence="1 4">Belongs to the glycosyl hydrolase 5 (cellulase A) family.</text>
</comment>
<organism evidence="7 8">
    <name type="scientific">Chlorella vulgaris</name>
    <name type="common">Green alga</name>
    <dbReference type="NCBI Taxonomy" id="3077"/>
    <lineage>
        <taxon>Eukaryota</taxon>
        <taxon>Viridiplantae</taxon>
        <taxon>Chlorophyta</taxon>
        <taxon>core chlorophytes</taxon>
        <taxon>Trebouxiophyceae</taxon>
        <taxon>Chlorellales</taxon>
        <taxon>Chlorellaceae</taxon>
        <taxon>Chlorella clade</taxon>
        <taxon>Chlorella</taxon>
    </lineage>
</organism>